<name>A0ABQ7KJC7_9FUNG</name>
<dbReference type="InterPro" id="IPR051954">
    <property type="entry name" value="tRNA_methyltransferase_THADA"/>
</dbReference>
<dbReference type="EMBL" id="JAAAIM010000001">
    <property type="protein sequence ID" value="KAG0299001.1"/>
    <property type="molecule type" value="Genomic_DNA"/>
</dbReference>
<comment type="caution">
    <text evidence="7">The sequence shown here is derived from an EMBL/GenBank/DDBJ whole genome shotgun (WGS) entry which is preliminary data.</text>
</comment>
<sequence length="2072" mass="231084">MVLHQKTKQAFQSKDLSVAYANCWSDLVEPFKADSNDQPLVAAWLHFINESRQEQEKYGRTTTQQQAAAFKKLEQAARTQKEQHGSYLERAEFQTAFSRFMALYYFASAKLSSRKQIFALIQSLQPQLQPHEADQNGPIVSAMRSVIMIDIFSVGGQPSIKIDMAWHQRALTLYTTLDYAMGRAAIHADMDAILEQLSLLLHARVETTNVDVGRDHIPSTYTEAMMDLEFILKLILAIISRLIVSNSQHSESSTSSTNRYEISSTHTPHPYILQILKDAITVSSSPAYHRDVSSISGMIFANLVDLTSPNVQETSCRTIGLVFGATGQDLTYLPQIPEVMVAMDFGWNTYLGEKCGPGEEDAGMYMLGIVRGLLTNIRQEALVMPVEHISHWYAPGVFDDLSKDGLVLHQVLFHAIAYLCATSKDMSSKTSAFETMGHWLQQTKLHLGDKSTASTEMRQALANCINEQAQEKLATYVLDYWEDPVDTVQHKVKNILELLLDIVYLKAQLSNKHTTPAFVADLLQRILMADGHRKSKHPILAILVGRVPMAEVIHLRQDALAQAILALEQLATAPGAAVAINAMIEKSWKECLELDAKNACVLAIAAKKSDKDKVIGTTDDSAEDAAAMRSARKAAIQPWVDFWMKSVTQALTTDNDLIRKHLGHFIFSPLFSTCPEAFWTLLEVLNDITNTAYPGYISDEQYRFNAIVLSIKIARSLDLIDASNYADPSATATNNSDKPKIDISVLHSAMHHASADIRIDVLGILCESRKSTTPVASMEYELLKKFLPLNLNAVVPDFRQKLYSHLAKFLFRVRGNCYVLAREITRLHTSVGKKNLSEEDANVMIQEREAKVAETKAFLGWLLDHIFSSIYPGSSFQRVSTSLRLLGVMVKTFGIKTTPLPPGSKPNEISRFPFQLPIASQDHTKILLGCLLNPFDHCREQALEILMNFDAPFEGYNTKGSVDGLIRWGLDWLKSTRAGESDSGGLVLKIIFVKYAIELGWDIDLPYDGSEELKDVKFAAYTGNPAVDFTIRLQNLLRVQLERARQNQLDAAYHHPVHGTLIGLRYIFSSIDYASPLVTNHRPLWQAVHADMMELVESVCGVVMGVLSNPSPEGNIPATFTEMEESIDAVISSSGGDEFEQSGGPNHQVILSYCWRAIKESSSLMELVLSKATLGSSALKTDGILEPNALNRAGSLFRRLLTTIRHPGAFSSVFPAYISLCTRLLNSEDSTLAALPRAWLEENLDSILSDSISVTRRSAGLPLCILAIVNAELSDNRRTLLPMVMRRVMAIAEKPVSPDANHQVDLPQIHAMNVLRRLFMDAKLSTSVLPYVGQGLELSIRAFSSPSWAVRNCGVMLFSTLLHRVFGAKRVRDEHLAINGITSRELFARLEGLCGFLQGQLEVAVKQLLDAELSQDRVHPGLYPVLTLLSRLQPSLHADPADAVDGGMSAFVTLVRRCAASAIWKTREMAARALIPLIASRDLMDWIVDILQGCTKEKISQNEVHGLLVQVQFLLRGHLLGEGVADRVVRQSFVTRFAGVFGPVTERVLQTGCQLNRWMVLSIYAEFVLGESWMGRNSVQEEEGAEMEMESEREEMKRFSNIHFKSIRDFIIDYAVVGLLEEKKTYRQHIGGHLARRLMARTVISATVLGVNAVMTRDQITGMVTSLLNDTDYEIRLETLETLQMCLESNREGVQTNLDVSVIHNTLINTLFKGEENLECLRLEVALMSNFGGNKPFPGGSHIDIVEFWNRLCTHVDDETMGGVAVVEAILPAIGNVFAQIWGDPKVEESLRINCLNRWSTSIHKYANEYQTLQLREAALESIAFFTNKLMDPHQPHPSPSKTPAYLRLLETLTWQLQDDEAEVREEATLIVSRGIQLPYAVSSEKALTLVYDHMVQLFAGKDANDEQILLLIQALIFGLLGTEDSGNKTLFDKESPNLYREPLISMQLTQRALEQIHNRPSGLPASAMDALQAYQQESIQQVARVQQAVEEWSHSITDGQVGGKKDRSPWGISGRKPVFEVLWRLASGSSLSRSEEKDRFLSDLLHDASKVHPVVIEASQKNDEARLFLIE</sequence>
<comment type="similarity">
    <text evidence="1">Belongs to the THADA family.</text>
</comment>
<protein>
    <recommendedName>
        <fullName evidence="9">DUF2428 domain-containing protein</fullName>
    </recommendedName>
</protein>
<evidence type="ECO:0000313" key="7">
    <source>
        <dbReference type="EMBL" id="KAG0299061.1"/>
    </source>
</evidence>
<evidence type="ECO:0000313" key="6">
    <source>
        <dbReference type="EMBL" id="KAG0299001.1"/>
    </source>
</evidence>
<organism evidence="7 8">
    <name type="scientific">Linnemannia gamsii</name>
    <dbReference type="NCBI Taxonomy" id="64522"/>
    <lineage>
        <taxon>Eukaryota</taxon>
        <taxon>Fungi</taxon>
        <taxon>Fungi incertae sedis</taxon>
        <taxon>Mucoromycota</taxon>
        <taxon>Mortierellomycotina</taxon>
        <taxon>Mortierellomycetes</taxon>
        <taxon>Mortierellales</taxon>
        <taxon>Mortierellaceae</taxon>
        <taxon>Linnemannia</taxon>
    </lineage>
</organism>
<dbReference type="Pfam" id="PF25150">
    <property type="entry name" value="TPR_Trm732"/>
    <property type="match status" value="1"/>
</dbReference>
<reference evidence="7 8" key="1">
    <citation type="journal article" date="2020" name="Fungal Divers.">
        <title>Resolving the Mortierellaceae phylogeny through synthesis of multi-gene phylogenetics and phylogenomics.</title>
        <authorList>
            <person name="Vandepol N."/>
            <person name="Liber J."/>
            <person name="Desiro A."/>
            <person name="Na H."/>
            <person name="Kennedy M."/>
            <person name="Barry K."/>
            <person name="Grigoriev I.V."/>
            <person name="Miller A.N."/>
            <person name="O'Donnell K."/>
            <person name="Stajich J.E."/>
            <person name="Bonito G."/>
        </authorList>
    </citation>
    <scope>NUCLEOTIDE SEQUENCE [LARGE SCALE GENOMIC DNA]</scope>
    <source>
        <strain evidence="7 8">AD045</strain>
    </source>
</reference>
<keyword evidence="8" id="KW-1185">Reference proteome</keyword>
<dbReference type="InterPro" id="IPR056843">
    <property type="entry name" value="THADA-like_TPR"/>
</dbReference>
<accession>A0ABQ7KJC7</accession>
<gene>
    <name evidence="6" type="ORF">BGZ96_000004</name>
    <name evidence="7" type="ORF">BGZ96_000064</name>
</gene>
<dbReference type="Pfam" id="PF25151">
    <property type="entry name" value="TPR_Trm732_C"/>
    <property type="match status" value="1"/>
</dbReference>
<evidence type="ECO:0000313" key="8">
    <source>
        <dbReference type="Proteomes" id="UP001194696"/>
    </source>
</evidence>
<evidence type="ECO:0000259" key="3">
    <source>
        <dbReference type="Pfam" id="PF10350"/>
    </source>
</evidence>
<evidence type="ECO:0008006" key="9">
    <source>
        <dbReference type="Google" id="ProtNLM"/>
    </source>
</evidence>
<dbReference type="Proteomes" id="UP001194696">
    <property type="component" value="Unassembled WGS sequence"/>
</dbReference>
<proteinExistence type="inferred from homology"/>
<dbReference type="Pfam" id="PF10350">
    <property type="entry name" value="DUF2428"/>
    <property type="match status" value="1"/>
</dbReference>
<evidence type="ECO:0000259" key="5">
    <source>
        <dbReference type="Pfam" id="PF25151"/>
    </source>
</evidence>
<evidence type="ECO:0000256" key="1">
    <source>
        <dbReference type="ARBA" id="ARBA00010409"/>
    </source>
</evidence>
<evidence type="ECO:0000256" key="2">
    <source>
        <dbReference type="ARBA" id="ARBA00022694"/>
    </source>
</evidence>
<feature type="domain" description="tRNA (32-2'-O)-methyltransferase regulator THADA-like C-terminal TPR repeats region" evidence="5">
    <location>
        <begin position="1351"/>
        <end position="1514"/>
    </location>
</feature>
<dbReference type="SUPFAM" id="SSF48371">
    <property type="entry name" value="ARM repeat"/>
    <property type="match status" value="1"/>
</dbReference>
<keyword evidence="2" id="KW-0819">tRNA processing</keyword>
<dbReference type="PANTHER" id="PTHR14387">
    <property type="entry name" value="THADA/DEATH RECEPTOR INTERACTING PROTEIN"/>
    <property type="match status" value="1"/>
</dbReference>
<evidence type="ECO:0000259" key="4">
    <source>
        <dbReference type="Pfam" id="PF25150"/>
    </source>
</evidence>
<feature type="domain" description="tRNA (32-2'-O)-methyltransferase regulator THADA-like TPR repeats region" evidence="4">
    <location>
        <begin position="639"/>
        <end position="940"/>
    </location>
</feature>
<dbReference type="InterPro" id="IPR019442">
    <property type="entry name" value="THADA/TRM732_DUF2428"/>
</dbReference>
<feature type="domain" description="DUF2428" evidence="3">
    <location>
        <begin position="1088"/>
        <end position="1349"/>
    </location>
</feature>
<dbReference type="PANTHER" id="PTHR14387:SF0">
    <property type="entry name" value="DUF2428 DOMAIN-CONTAINING PROTEIN"/>
    <property type="match status" value="1"/>
</dbReference>
<dbReference type="InterPro" id="IPR016024">
    <property type="entry name" value="ARM-type_fold"/>
</dbReference>
<dbReference type="EMBL" id="JAAAIM010000001">
    <property type="protein sequence ID" value="KAG0299061.1"/>
    <property type="molecule type" value="Genomic_DNA"/>
</dbReference>
<dbReference type="InterPro" id="IPR056842">
    <property type="entry name" value="THADA-like_TPR_C"/>
</dbReference>